<dbReference type="Gene3D" id="3.40.710.10">
    <property type="entry name" value="DD-peptidase/beta-lactamase superfamily"/>
    <property type="match status" value="1"/>
</dbReference>
<evidence type="ECO:0000259" key="11">
    <source>
        <dbReference type="Pfam" id="PF00905"/>
    </source>
</evidence>
<evidence type="ECO:0000256" key="6">
    <source>
        <dbReference type="ARBA" id="ARBA00022984"/>
    </source>
</evidence>
<evidence type="ECO:0000256" key="8">
    <source>
        <dbReference type="ARBA" id="ARBA00023136"/>
    </source>
</evidence>
<dbReference type="InterPro" id="IPR050515">
    <property type="entry name" value="Beta-lactam/transpept"/>
</dbReference>
<keyword evidence="7 10" id="KW-1133">Transmembrane helix</keyword>
<dbReference type="PANTHER" id="PTHR30627:SF2">
    <property type="entry name" value="PEPTIDOGLYCAN D,D-TRANSPEPTIDASE MRDA"/>
    <property type="match status" value="1"/>
</dbReference>
<dbReference type="PANTHER" id="PTHR30627">
    <property type="entry name" value="PEPTIDOGLYCAN D,D-TRANSPEPTIDASE"/>
    <property type="match status" value="1"/>
</dbReference>
<dbReference type="GO" id="GO:0071555">
    <property type="term" value="P:cell wall organization"/>
    <property type="evidence" value="ECO:0007669"/>
    <property type="project" value="UniProtKB-KW"/>
</dbReference>
<evidence type="ECO:0000256" key="3">
    <source>
        <dbReference type="ARBA" id="ARBA00022475"/>
    </source>
</evidence>
<comment type="subcellular location">
    <subcellularLocation>
        <location evidence="1">Cell membrane</location>
        <topology evidence="1">Single-pass membrane protein</topology>
    </subcellularLocation>
</comment>
<dbReference type="OrthoDB" id="9770103at2"/>
<gene>
    <name evidence="13" type="ORF">IV53_GL000532</name>
</gene>
<evidence type="ECO:0000256" key="4">
    <source>
        <dbReference type="ARBA" id="ARBA00022692"/>
    </source>
</evidence>
<dbReference type="GO" id="GO:0071972">
    <property type="term" value="F:peptidoglycan L,D-transpeptidase activity"/>
    <property type="evidence" value="ECO:0007669"/>
    <property type="project" value="TreeGrafter"/>
</dbReference>
<proteinExistence type="inferred from homology"/>
<feature type="domain" description="Penicillin-binding protein dimerisation" evidence="12">
    <location>
        <begin position="66"/>
        <end position="301"/>
    </location>
</feature>
<organism evidence="13 14">
    <name type="scientific">Ligilactobacillus ceti DSM 22408</name>
    <dbReference type="NCBI Taxonomy" id="1122146"/>
    <lineage>
        <taxon>Bacteria</taxon>
        <taxon>Bacillati</taxon>
        <taxon>Bacillota</taxon>
        <taxon>Bacilli</taxon>
        <taxon>Lactobacillales</taxon>
        <taxon>Lactobacillaceae</taxon>
        <taxon>Ligilactobacillus</taxon>
    </lineage>
</organism>
<evidence type="ECO:0000256" key="2">
    <source>
        <dbReference type="ARBA" id="ARBA00007171"/>
    </source>
</evidence>
<evidence type="ECO:0000256" key="9">
    <source>
        <dbReference type="ARBA" id="ARBA00023316"/>
    </source>
</evidence>
<dbReference type="Gene3D" id="1.10.10.1230">
    <property type="entry name" value="Penicillin-binding protein, N-terminal non-catalytic domain, head sub-domain"/>
    <property type="match status" value="1"/>
</dbReference>
<dbReference type="STRING" id="1122146.IV53_GL000532"/>
<keyword evidence="5" id="KW-0133">Cell shape</keyword>
<dbReference type="GO" id="GO:0008658">
    <property type="term" value="F:penicillin binding"/>
    <property type="evidence" value="ECO:0007669"/>
    <property type="project" value="InterPro"/>
</dbReference>
<accession>A0A0R2KQ99</accession>
<evidence type="ECO:0000313" key="13">
    <source>
        <dbReference type="EMBL" id="KRN88567.1"/>
    </source>
</evidence>
<keyword evidence="4 10" id="KW-0812">Transmembrane</keyword>
<keyword evidence="6" id="KW-0573">Peptidoglycan synthesis</keyword>
<evidence type="ECO:0000259" key="12">
    <source>
        <dbReference type="Pfam" id="PF03717"/>
    </source>
</evidence>
<keyword evidence="14" id="KW-1185">Reference proteome</keyword>
<dbReference type="InterPro" id="IPR012338">
    <property type="entry name" value="Beta-lactam/transpept-like"/>
</dbReference>
<comment type="caution">
    <text evidence="13">The sequence shown here is derived from an EMBL/GenBank/DDBJ whole genome shotgun (WGS) entry which is preliminary data.</text>
</comment>
<dbReference type="GO" id="GO:0009252">
    <property type="term" value="P:peptidoglycan biosynthetic process"/>
    <property type="evidence" value="ECO:0007669"/>
    <property type="project" value="UniProtKB-KW"/>
</dbReference>
<dbReference type="SUPFAM" id="SSF56601">
    <property type="entry name" value="beta-lactamase/transpeptidase-like"/>
    <property type="match status" value="1"/>
</dbReference>
<dbReference type="EMBL" id="JQBZ01000025">
    <property type="protein sequence ID" value="KRN88567.1"/>
    <property type="molecule type" value="Genomic_DNA"/>
</dbReference>
<dbReference type="eggNOG" id="COG0768">
    <property type="taxonomic scope" value="Bacteria"/>
</dbReference>
<dbReference type="Gene3D" id="3.90.1310.10">
    <property type="entry name" value="Penicillin-binding protein 2a (Domain 2)"/>
    <property type="match status" value="1"/>
</dbReference>
<evidence type="ECO:0000256" key="1">
    <source>
        <dbReference type="ARBA" id="ARBA00004162"/>
    </source>
</evidence>
<dbReference type="GO" id="GO:0005886">
    <property type="term" value="C:plasma membrane"/>
    <property type="evidence" value="ECO:0007669"/>
    <property type="project" value="UniProtKB-SubCell"/>
</dbReference>
<dbReference type="GO" id="GO:0008360">
    <property type="term" value="P:regulation of cell shape"/>
    <property type="evidence" value="ECO:0007669"/>
    <property type="project" value="UniProtKB-KW"/>
</dbReference>
<dbReference type="PATRIC" id="fig|1122146.4.peg.547"/>
<keyword evidence="8 10" id="KW-0472">Membrane</keyword>
<dbReference type="InterPro" id="IPR005311">
    <property type="entry name" value="PBP_dimer"/>
</dbReference>
<dbReference type="Pfam" id="PF00905">
    <property type="entry name" value="Transpeptidase"/>
    <property type="match status" value="1"/>
</dbReference>
<dbReference type="RefSeq" id="WP_027106976.1">
    <property type="nucleotide sequence ID" value="NZ_JQBZ01000025.1"/>
</dbReference>
<protein>
    <submittedName>
        <fullName evidence="13">Penicillin-binding protein</fullName>
    </submittedName>
</protein>
<dbReference type="SUPFAM" id="SSF56519">
    <property type="entry name" value="Penicillin binding protein dimerisation domain"/>
    <property type="match status" value="1"/>
</dbReference>
<name>A0A0R2KQ99_9LACO</name>
<dbReference type="InterPro" id="IPR001460">
    <property type="entry name" value="PCN-bd_Tpept"/>
</dbReference>
<feature type="transmembrane region" description="Helical" evidence="10">
    <location>
        <begin position="20"/>
        <end position="41"/>
    </location>
</feature>
<reference evidence="13 14" key="1">
    <citation type="journal article" date="2015" name="Genome Announc.">
        <title>Expanding the biotechnology potential of lactobacilli through comparative genomics of 213 strains and associated genera.</title>
        <authorList>
            <person name="Sun Z."/>
            <person name="Harris H.M."/>
            <person name="McCann A."/>
            <person name="Guo C."/>
            <person name="Argimon S."/>
            <person name="Zhang W."/>
            <person name="Yang X."/>
            <person name="Jeffery I.B."/>
            <person name="Cooney J.C."/>
            <person name="Kagawa T.F."/>
            <person name="Liu W."/>
            <person name="Song Y."/>
            <person name="Salvetti E."/>
            <person name="Wrobel A."/>
            <person name="Rasinkangas P."/>
            <person name="Parkhill J."/>
            <person name="Rea M.C."/>
            <person name="O'Sullivan O."/>
            <person name="Ritari J."/>
            <person name="Douillard F.P."/>
            <person name="Paul Ross R."/>
            <person name="Yang R."/>
            <person name="Briner A.E."/>
            <person name="Felis G.E."/>
            <person name="de Vos W.M."/>
            <person name="Barrangou R."/>
            <person name="Klaenhammer T.R."/>
            <person name="Caufield P.W."/>
            <person name="Cui Y."/>
            <person name="Zhang H."/>
            <person name="O'Toole P.W."/>
        </authorList>
    </citation>
    <scope>NUCLEOTIDE SEQUENCE [LARGE SCALE GENOMIC DNA]</scope>
    <source>
        <strain evidence="13 14">DSM 22408</strain>
    </source>
</reference>
<dbReference type="AlphaFoldDB" id="A0A0R2KQ99"/>
<evidence type="ECO:0000256" key="7">
    <source>
        <dbReference type="ARBA" id="ARBA00022989"/>
    </source>
</evidence>
<evidence type="ECO:0000313" key="14">
    <source>
        <dbReference type="Proteomes" id="UP000051500"/>
    </source>
</evidence>
<feature type="domain" description="Penicillin-binding protein transpeptidase" evidence="11">
    <location>
        <begin position="344"/>
        <end position="655"/>
    </location>
</feature>
<evidence type="ECO:0000256" key="10">
    <source>
        <dbReference type="SAM" id="Phobius"/>
    </source>
</evidence>
<sequence>MKFIKKRNKSEHQPKSQLPLRLNILFVIVFILFAMLIGQLANLQIINGPKFEAEATNNDVLTSRKNVPRGMIYDATGKLLAANNSSRAITYTKPLIVSHKEMYQLANNLVKYIKVDTTNISQSNKVDYYLAQPGKEEKVNKHIKQAATLDGSVLYAKQFDYITKHKLYKKFTTAQKEAAVIYGRMNAAYSLSTVYLKTSDVSDDEMAEVGGHLASLPGVKIGTSWSRSYPEGEAIKSVIGTVTSEKQGLPSTHVNSLLAQGYSRNDSVGSSYIESEYEDALKGTKEIVNLETKNGQITKEIKKYGGQPGDNIVLTINAKFQTKVQSIIESALKNSGNPYAPGAYAIVMNPNNGAILALAGVSRDIKTGKVTENAIGTINRAFVMGSVVKPAMIMGGFHSGVITPRHNTLVDKPIKIAGTPPKGSWFNHHGNNDMPLTASDALMVSSNSYMMQLAMKEAHFHYRPGKDLTMNPDIFNKLRSNFNQFGLGVKTGVDIPGEGTGFEGPGGTANIGKALDLSFGNYDSYTPIQLAQYISVLANGGYRLQPHIVQSIRGTNANGSLGPIKHVFEPNILNVVPGTTAEWNIIKNGLYKVVHSSSRYRTGSTMASVKPLLVGKTGTAQTFYKNNNTFTLSAITYAPQKNPQVAVAVVFPGVSHERPIHMQSTNAIYQAYWSMVQSSEGLE</sequence>
<evidence type="ECO:0000256" key="5">
    <source>
        <dbReference type="ARBA" id="ARBA00022960"/>
    </source>
</evidence>
<comment type="similarity">
    <text evidence="2">Belongs to the transpeptidase family.</text>
</comment>
<dbReference type="Pfam" id="PF03717">
    <property type="entry name" value="PBP_dimer"/>
    <property type="match status" value="1"/>
</dbReference>
<keyword evidence="3" id="KW-1003">Cell membrane</keyword>
<dbReference type="InterPro" id="IPR036138">
    <property type="entry name" value="PBP_dimer_sf"/>
</dbReference>
<dbReference type="Proteomes" id="UP000051500">
    <property type="component" value="Unassembled WGS sequence"/>
</dbReference>
<keyword evidence="9" id="KW-0961">Cell wall biogenesis/degradation</keyword>